<dbReference type="FunFam" id="3.40.50.300:FF:001091">
    <property type="entry name" value="Probable disease resistance protein At1g61300"/>
    <property type="match status" value="1"/>
</dbReference>
<feature type="domain" description="Disease resistance protein winged helix" evidence="8">
    <location>
        <begin position="429"/>
        <end position="497"/>
    </location>
</feature>
<dbReference type="FunFam" id="1.10.8.430:FF:000003">
    <property type="entry name" value="Probable disease resistance protein At5g66910"/>
    <property type="match status" value="1"/>
</dbReference>
<dbReference type="PANTHER" id="PTHR36766:SF40">
    <property type="entry name" value="DISEASE RESISTANCE PROTEIN RGA3"/>
    <property type="match status" value="1"/>
</dbReference>
<comment type="caution">
    <text evidence="10">The sequence shown here is derived from an EMBL/GenBank/DDBJ whole genome shotgun (WGS) entry which is preliminary data.</text>
</comment>
<evidence type="ECO:0000256" key="1">
    <source>
        <dbReference type="ARBA" id="ARBA00022614"/>
    </source>
</evidence>
<dbReference type="AlphaFoldDB" id="A0A8T0KEB8"/>
<dbReference type="PROSITE" id="PS51450">
    <property type="entry name" value="LRR"/>
    <property type="match status" value="1"/>
</dbReference>
<dbReference type="InterPro" id="IPR058922">
    <property type="entry name" value="WHD_DRP"/>
</dbReference>
<evidence type="ECO:0000259" key="7">
    <source>
        <dbReference type="Pfam" id="PF18052"/>
    </source>
</evidence>
<dbReference type="InterPro" id="IPR042197">
    <property type="entry name" value="Apaf_helical"/>
</dbReference>
<dbReference type="InterPro" id="IPR036388">
    <property type="entry name" value="WH-like_DNA-bd_sf"/>
</dbReference>
<dbReference type="Pfam" id="PF18052">
    <property type="entry name" value="Rx_N"/>
    <property type="match status" value="1"/>
</dbReference>
<dbReference type="InterPro" id="IPR027417">
    <property type="entry name" value="P-loop_NTPase"/>
</dbReference>
<dbReference type="InterPro" id="IPR001611">
    <property type="entry name" value="Leu-rich_rpt"/>
</dbReference>
<keyword evidence="3" id="KW-0547">Nucleotide-binding</keyword>
<keyword evidence="1" id="KW-0433">Leucine-rich repeat</keyword>
<keyword evidence="5" id="KW-0067">ATP-binding</keyword>
<dbReference type="Gene3D" id="1.10.10.10">
    <property type="entry name" value="Winged helix-like DNA-binding domain superfamily/Winged helix DNA-binding domain"/>
    <property type="match status" value="1"/>
</dbReference>
<evidence type="ECO:0000259" key="6">
    <source>
        <dbReference type="Pfam" id="PF00931"/>
    </source>
</evidence>
<evidence type="ECO:0000256" key="3">
    <source>
        <dbReference type="ARBA" id="ARBA00022741"/>
    </source>
</evidence>
<evidence type="ECO:0000313" key="11">
    <source>
        <dbReference type="EMBL" id="KAG2396483.1"/>
    </source>
</evidence>
<dbReference type="GO" id="GO:0051707">
    <property type="term" value="P:response to other organism"/>
    <property type="evidence" value="ECO:0007669"/>
    <property type="project" value="UniProtKB-ARBA"/>
</dbReference>
<dbReference type="InterPro" id="IPR002182">
    <property type="entry name" value="NB-ARC"/>
</dbReference>
<evidence type="ECO:0000256" key="2">
    <source>
        <dbReference type="ARBA" id="ARBA00022737"/>
    </source>
</evidence>
<keyword evidence="4" id="KW-0611">Plant defense</keyword>
<reference evidence="10 12" key="1">
    <citation type="submission" date="2020-05" db="EMBL/GenBank/DDBJ databases">
        <title>Vigna angularis (adzuki bean) Var. LongXiaoDou No. 4 denovo assembly.</title>
        <authorList>
            <person name="Xiang H."/>
        </authorList>
    </citation>
    <scope>NUCLEOTIDE SEQUENCE [LARGE SCALE GENOMIC DNA]</scope>
    <source>
        <tissue evidence="10">Leaf</tissue>
    </source>
</reference>
<sequence length="1134" mass="128945">MAAEMVTGVLVSTFLRRTIDTLASRLYDIFHQENHKKQLSNLKMKLLAIDVVAFEAEQKQFTDPRVRDWLLRAKDVVIDAEDLLDEIDYELSKTQVQAESQSASKKVWNSLDSSFFEIEFDSMREKVIEDLEELAIESDLLGLKKGGGVGVGSGSGSKVTHTSLPNDSVIFGRDDDKEFVLNWLTSDTHNSLSILSIVGMGGMGKTSLAQHVFNDPRLEEANFDTKVWVSVPQEFDVLKVSRAILDTITGSTDHSIQQEVIQKRLKEELMGKKFLLVLDDVWNERPSKWEDVQKPLVFGGKGSRILVTTRSEKVAVTMRSEKRLLQVLEKDYCWDLFAKHAFENGNPQPDSDFIEIGKKIVEKCNGLPLALKTMGSLLYNKSSLSEWKSIMKSEIWDFSENESDILPALRLSYFHLPSHLKKCFAFCALFPKGYWFHKEWLIELWMAENFLENPLQKKSPKEVGEEYCNDLLSWSFFQQSRFVERGFIMHDLLNDLAKYVCEDICIRLGVDEPKGIPKTTRHCSFSDSSFDGFGSSIDTQKLHTFMPTRLSLGWGRDCKMSIDDLFSRFKLIRVLSLCNCRSLTEVPKSVGNLKHLRSLDLSFTKIEKLPDSISLLYKLQILQLNCCRKLKELPPCLHQLDNLRRLELVGIEVKNWGAYVGKLKNVQVSVRAIDVEKILNFQQLGELDLHGSLTIDDLQNIENPSYALEVDLKNKPHLVELRLEWNFVGSSSVDSEKAEDVIENLRPSKYLKGLSIRNYIGKQFPDWLLHNSLPNLVSLKLEGCESCQRLPPLGLILFLKHLSIAGLDGIVSIDADFHGNNSSSFKSLETLYFSDMRQWEKWDCQAVTGAFPCLQDFSIKYCPKLKGHLPKFVALKALIVIHCEQLEALIVSAVRVEELSICSPRESISDDCVSLRIFPLDFFPTTLLTLELIGFPNLQMISQNHVHNHLWHLKIKECPKFESLPANMHMLLPSLSTLVIEECPRLESFSEGGLPLNLKYIRLNNCFRLVGSLKRALGDSPSLRSLTVEKVEAECFPDEGLLPLCLSELTIEDCQNLKKLNYKGLLELSSLRSLSLRKCPNLQCLPEEGLPKSILDLSIINCPLLEQRCNKEGGEDWEKISDIPDVFISGNEFF</sequence>
<dbReference type="GO" id="GO:0006952">
    <property type="term" value="P:defense response"/>
    <property type="evidence" value="ECO:0007669"/>
    <property type="project" value="UniProtKB-KW"/>
</dbReference>
<gene>
    <name evidence="10" type="ORF">HKW66_Vig0227500</name>
    <name evidence="11" type="ORF">HKW66_Vig0227580</name>
</gene>
<evidence type="ECO:0000259" key="8">
    <source>
        <dbReference type="Pfam" id="PF23559"/>
    </source>
</evidence>
<organism evidence="10 12">
    <name type="scientific">Phaseolus angularis</name>
    <name type="common">Azuki bean</name>
    <name type="synonym">Vigna angularis</name>
    <dbReference type="NCBI Taxonomy" id="3914"/>
    <lineage>
        <taxon>Eukaryota</taxon>
        <taxon>Viridiplantae</taxon>
        <taxon>Streptophyta</taxon>
        <taxon>Embryophyta</taxon>
        <taxon>Tracheophyta</taxon>
        <taxon>Spermatophyta</taxon>
        <taxon>Magnoliopsida</taxon>
        <taxon>eudicotyledons</taxon>
        <taxon>Gunneridae</taxon>
        <taxon>Pentapetalae</taxon>
        <taxon>rosids</taxon>
        <taxon>fabids</taxon>
        <taxon>Fabales</taxon>
        <taxon>Fabaceae</taxon>
        <taxon>Papilionoideae</taxon>
        <taxon>50 kb inversion clade</taxon>
        <taxon>NPAAA clade</taxon>
        <taxon>indigoferoid/millettioid clade</taxon>
        <taxon>Phaseoleae</taxon>
        <taxon>Vigna</taxon>
    </lineage>
</organism>
<dbReference type="SUPFAM" id="SSF52540">
    <property type="entry name" value="P-loop containing nucleoside triphosphate hydrolases"/>
    <property type="match status" value="1"/>
</dbReference>
<accession>A0A8T0KEB8</accession>
<dbReference type="PRINTS" id="PR00364">
    <property type="entry name" value="DISEASERSIST"/>
</dbReference>
<dbReference type="Gene3D" id="3.40.50.300">
    <property type="entry name" value="P-loop containing nucleotide triphosphate hydrolases"/>
    <property type="match status" value="1"/>
</dbReference>
<dbReference type="InterPro" id="IPR032675">
    <property type="entry name" value="LRR_dom_sf"/>
</dbReference>
<dbReference type="InterPro" id="IPR056789">
    <property type="entry name" value="LRR_R13L1-DRL21"/>
</dbReference>
<dbReference type="Pfam" id="PF23559">
    <property type="entry name" value="WHD_DRP"/>
    <property type="match status" value="1"/>
</dbReference>
<dbReference type="Pfam" id="PF25019">
    <property type="entry name" value="LRR_R13L1-DRL21"/>
    <property type="match status" value="1"/>
</dbReference>
<protein>
    <submittedName>
        <fullName evidence="10">Putative disease resistance RPP13-like protein</fullName>
    </submittedName>
</protein>
<dbReference type="Gene3D" id="3.80.10.10">
    <property type="entry name" value="Ribonuclease Inhibitor"/>
    <property type="match status" value="3"/>
</dbReference>
<evidence type="ECO:0000313" key="10">
    <source>
        <dbReference type="EMBL" id="KAG2396475.1"/>
    </source>
</evidence>
<keyword evidence="2" id="KW-0677">Repeat</keyword>
<evidence type="ECO:0000313" key="12">
    <source>
        <dbReference type="Proteomes" id="UP000743370"/>
    </source>
</evidence>
<dbReference type="OrthoDB" id="1733640at2759"/>
<dbReference type="PANTHER" id="PTHR36766">
    <property type="entry name" value="PLANT BROAD-SPECTRUM MILDEW RESISTANCE PROTEIN RPW8"/>
    <property type="match status" value="1"/>
</dbReference>
<dbReference type="Gene3D" id="1.20.5.4130">
    <property type="match status" value="1"/>
</dbReference>
<dbReference type="GO" id="GO:0005524">
    <property type="term" value="F:ATP binding"/>
    <property type="evidence" value="ECO:0007669"/>
    <property type="project" value="UniProtKB-KW"/>
</dbReference>
<feature type="domain" description="Disease resistance N-terminal" evidence="7">
    <location>
        <begin position="11"/>
        <end position="101"/>
    </location>
</feature>
<proteinExistence type="predicted"/>
<dbReference type="EMBL" id="JABFOF010000005">
    <property type="protein sequence ID" value="KAG2396483.1"/>
    <property type="molecule type" value="Genomic_DNA"/>
</dbReference>
<evidence type="ECO:0000256" key="5">
    <source>
        <dbReference type="ARBA" id="ARBA00022840"/>
    </source>
</evidence>
<dbReference type="Gene3D" id="1.10.8.430">
    <property type="entry name" value="Helical domain of apoptotic protease-activating factors"/>
    <property type="match status" value="1"/>
</dbReference>
<evidence type="ECO:0000256" key="4">
    <source>
        <dbReference type="ARBA" id="ARBA00022821"/>
    </source>
</evidence>
<dbReference type="GO" id="GO:0043531">
    <property type="term" value="F:ADP binding"/>
    <property type="evidence" value="ECO:0007669"/>
    <property type="project" value="InterPro"/>
</dbReference>
<evidence type="ECO:0000259" key="9">
    <source>
        <dbReference type="Pfam" id="PF25019"/>
    </source>
</evidence>
<dbReference type="Pfam" id="PF00931">
    <property type="entry name" value="NB-ARC"/>
    <property type="match status" value="1"/>
</dbReference>
<dbReference type="EMBL" id="JABFOF010000005">
    <property type="protein sequence ID" value="KAG2396475.1"/>
    <property type="molecule type" value="Genomic_DNA"/>
</dbReference>
<name>A0A8T0KEB8_PHAAN</name>
<dbReference type="SUPFAM" id="SSF52058">
    <property type="entry name" value="L domain-like"/>
    <property type="match status" value="2"/>
</dbReference>
<dbReference type="InterPro" id="IPR041118">
    <property type="entry name" value="Rx_N"/>
</dbReference>
<dbReference type="Proteomes" id="UP000743370">
    <property type="component" value="Unassembled WGS sequence"/>
</dbReference>
<feature type="domain" description="R13L1/DRL21-like LRR repeat region" evidence="9">
    <location>
        <begin position="682"/>
        <end position="806"/>
    </location>
</feature>
<feature type="domain" description="NB-ARC" evidence="6">
    <location>
        <begin position="174"/>
        <end position="344"/>
    </location>
</feature>